<reference evidence="2" key="1">
    <citation type="submission" date="2020-08" db="EMBL/GenBank/DDBJ databases">
        <title>Spodoptera exigua strain:BAW_Kor-Di-RS1 Genome sequencing and assembly.</title>
        <authorList>
            <person name="Kim J."/>
            <person name="Nam H.Y."/>
            <person name="Kwon M."/>
            <person name="Choi J.H."/>
            <person name="Cho S.R."/>
            <person name="Kim G.-H."/>
        </authorList>
    </citation>
    <scope>NUCLEOTIDE SEQUENCE</scope>
    <source>
        <strain evidence="2">BAW_Kor-Di-RS1</strain>
        <tissue evidence="2">Whole-body</tissue>
    </source>
</reference>
<dbReference type="Proteomes" id="UP000648187">
    <property type="component" value="Unassembled WGS sequence"/>
</dbReference>
<keyword evidence="3" id="KW-1185">Reference proteome</keyword>
<dbReference type="AlphaFoldDB" id="A0A835KY08"/>
<feature type="region of interest" description="Disordered" evidence="1">
    <location>
        <begin position="58"/>
        <end position="77"/>
    </location>
</feature>
<name>A0A835KY08_SPOEX</name>
<sequence length="77" mass="8716">MSFQRTRPIDALHRIMTSFEHFEKKLDKLQDDVKTHGQTLSDLRNMVTVLSAGTLASADGKSDDYRRPGRKTTAIPI</sequence>
<dbReference type="EMBL" id="JACKWZ010000441">
    <property type="protein sequence ID" value="KAF9407744.1"/>
    <property type="molecule type" value="Genomic_DNA"/>
</dbReference>
<proteinExistence type="predicted"/>
<evidence type="ECO:0000313" key="3">
    <source>
        <dbReference type="Proteomes" id="UP000648187"/>
    </source>
</evidence>
<organism evidence="2 3">
    <name type="scientific">Spodoptera exigua</name>
    <name type="common">Beet armyworm</name>
    <name type="synonym">Noctua fulgens</name>
    <dbReference type="NCBI Taxonomy" id="7107"/>
    <lineage>
        <taxon>Eukaryota</taxon>
        <taxon>Metazoa</taxon>
        <taxon>Ecdysozoa</taxon>
        <taxon>Arthropoda</taxon>
        <taxon>Hexapoda</taxon>
        <taxon>Insecta</taxon>
        <taxon>Pterygota</taxon>
        <taxon>Neoptera</taxon>
        <taxon>Endopterygota</taxon>
        <taxon>Lepidoptera</taxon>
        <taxon>Glossata</taxon>
        <taxon>Ditrysia</taxon>
        <taxon>Noctuoidea</taxon>
        <taxon>Noctuidae</taxon>
        <taxon>Amphipyrinae</taxon>
        <taxon>Spodoptera</taxon>
    </lineage>
</organism>
<protein>
    <submittedName>
        <fullName evidence="2">Uncharacterized protein</fullName>
    </submittedName>
</protein>
<evidence type="ECO:0000313" key="2">
    <source>
        <dbReference type="EMBL" id="KAF9407744.1"/>
    </source>
</evidence>
<gene>
    <name evidence="2" type="ORF">HW555_012335</name>
</gene>
<comment type="caution">
    <text evidence="2">The sequence shown here is derived from an EMBL/GenBank/DDBJ whole genome shotgun (WGS) entry which is preliminary data.</text>
</comment>
<evidence type="ECO:0000256" key="1">
    <source>
        <dbReference type="SAM" id="MobiDB-lite"/>
    </source>
</evidence>
<accession>A0A835KY08</accession>